<feature type="region of interest" description="Disordered" evidence="1">
    <location>
        <begin position="367"/>
        <end position="439"/>
    </location>
</feature>
<dbReference type="SMART" id="SM00382">
    <property type="entry name" value="AAA"/>
    <property type="match status" value="1"/>
</dbReference>
<feature type="compositionally biased region" description="Basic and acidic residues" evidence="1">
    <location>
        <begin position="1196"/>
        <end position="1236"/>
    </location>
</feature>
<feature type="compositionally biased region" description="Acidic residues" evidence="1">
    <location>
        <begin position="65"/>
        <end position="74"/>
    </location>
</feature>
<reference evidence="3" key="1">
    <citation type="submission" date="2023-06" db="EMBL/GenBank/DDBJ databases">
        <title>Genome-scale phylogeny and comparative genomics of the fungal order Sordariales.</title>
        <authorList>
            <consortium name="Lawrence Berkeley National Laboratory"/>
            <person name="Hensen N."/>
            <person name="Bonometti L."/>
            <person name="Westerberg I."/>
            <person name="Brannstrom I.O."/>
            <person name="Guillou S."/>
            <person name="Cros-Aarteil S."/>
            <person name="Calhoun S."/>
            <person name="Haridas S."/>
            <person name="Kuo A."/>
            <person name="Mondo S."/>
            <person name="Pangilinan J."/>
            <person name="Riley R."/>
            <person name="Labutti K."/>
            <person name="Andreopoulos B."/>
            <person name="Lipzen A."/>
            <person name="Chen C."/>
            <person name="Yanf M."/>
            <person name="Daum C."/>
            <person name="Ng V."/>
            <person name="Clum A."/>
            <person name="Steindorff A."/>
            <person name="Ohm R."/>
            <person name="Martin F."/>
            <person name="Silar P."/>
            <person name="Natvig D."/>
            <person name="Lalanne C."/>
            <person name="Gautier V."/>
            <person name="Ament-Velasquez S.L."/>
            <person name="Kruys A."/>
            <person name="Hutchinson M.I."/>
            <person name="Powell A.J."/>
            <person name="Barry K."/>
            <person name="Miller A.N."/>
            <person name="Grigoriev I.V."/>
            <person name="Debuchy R."/>
            <person name="Gladieux P."/>
            <person name="Thoren M.H."/>
            <person name="Johannesson H."/>
        </authorList>
    </citation>
    <scope>NUCLEOTIDE SEQUENCE</scope>
    <source>
        <strain evidence="3">SMH4607-1</strain>
    </source>
</reference>
<organism evidence="3 4">
    <name type="scientific">Lasiosphaeris hirsuta</name>
    <dbReference type="NCBI Taxonomy" id="260670"/>
    <lineage>
        <taxon>Eukaryota</taxon>
        <taxon>Fungi</taxon>
        <taxon>Dikarya</taxon>
        <taxon>Ascomycota</taxon>
        <taxon>Pezizomycotina</taxon>
        <taxon>Sordariomycetes</taxon>
        <taxon>Sordariomycetidae</taxon>
        <taxon>Sordariales</taxon>
        <taxon>Lasiosphaeriaceae</taxon>
        <taxon>Lasiosphaeris</taxon>
    </lineage>
</organism>
<dbReference type="InterPro" id="IPR003959">
    <property type="entry name" value="ATPase_AAA_core"/>
</dbReference>
<protein>
    <recommendedName>
        <fullName evidence="2">AAA+ ATPase domain-containing protein</fullName>
    </recommendedName>
</protein>
<feature type="compositionally biased region" description="Basic and acidic residues" evidence="1">
    <location>
        <begin position="47"/>
        <end position="57"/>
    </location>
</feature>
<evidence type="ECO:0000313" key="4">
    <source>
        <dbReference type="Proteomes" id="UP001172102"/>
    </source>
</evidence>
<evidence type="ECO:0000256" key="1">
    <source>
        <dbReference type="SAM" id="MobiDB-lite"/>
    </source>
</evidence>
<dbReference type="Gene3D" id="3.40.50.300">
    <property type="entry name" value="P-loop containing nucleotide triphosphate hydrolases"/>
    <property type="match status" value="1"/>
</dbReference>
<feature type="compositionally biased region" description="Pro residues" evidence="1">
    <location>
        <begin position="199"/>
        <end position="208"/>
    </location>
</feature>
<accession>A0AA40A1T2</accession>
<evidence type="ECO:0000259" key="2">
    <source>
        <dbReference type="SMART" id="SM00382"/>
    </source>
</evidence>
<dbReference type="GO" id="GO:0005524">
    <property type="term" value="F:ATP binding"/>
    <property type="evidence" value="ECO:0007669"/>
    <property type="project" value="InterPro"/>
</dbReference>
<dbReference type="GO" id="GO:0016887">
    <property type="term" value="F:ATP hydrolysis activity"/>
    <property type="evidence" value="ECO:0007669"/>
    <property type="project" value="InterPro"/>
</dbReference>
<dbReference type="InterPro" id="IPR003593">
    <property type="entry name" value="AAA+_ATPase"/>
</dbReference>
<gene>
    <name evidence="3" type="ORF">B0H67DRAFT_321770</name>
</gene>
<feature type="region of interest" description="Disordered" evidence="1">
    <location>
        <begin position="499"/>
        <end position="518"/>
    </location>
</feature>
<proteinExistence type="predicted"/>
<dbReference type="Pfam" id="PF00004">
    <property type="entry name" value="AAA"/>
    <property type="match status" value="1"/>
</dbReference>
<dbReference type="EMBL" id="JAUKUA010000006">
    <property type="protein sequence ID" value="KAK0707756.1"/>
    <property type="molecule type" value="Genomic_DNA"/>
</dbReference>
<feature type="compositionally biased region" description="Basic and acidic residues" evidence="1">
    <location>
        <begin position="388"/>
        <end position="397"/>
    </location>
</feature>
<feature type="compositionally biased region" description="Basic residues" evidence="1">
    <location>
        <begin position="1179"/>
        <end position="1195"/>
    </location>
</feature>
<dbReference type="InterPro" id="IPR056599">
    <property type="entry name" value="AAA_lid_fung"/>
</dbReference>
<feature type="region of interest" description="Disordered" evidence="1">
    <location>
        <begin position="192"/>
        <end position="216"/>
    </location>
</feature>
<comment type="caution">
    <text evidence="3">The sequence shown here is derived from an EMBL/GenBank/DDBJ whole genome shotgun (WGS) entry which is preliminary data.</text>
</comment>
<dbReference type="Pfam" id="PF23232">
    <property type="entry name" value="AAA_lid_13"/>
    <property type="match status" value="1"/>
</dbReference>
<dbReference type="Proteomes" id="UP001172102">
    <property type="component" value="Unassembled WGS sequence"/>
</dbReference>
<sequence length="1243" mass="138638">MGAGDQGADSSQSAPGQSVTVDNASASDPAQPEPIQEVAEASTAADGKPEETKDDAKASGGEAQDGSEADDGNESDGARSHTGTVSSRSSRYYSDDDPAPVPGRKRKHSGYRPPGPPPPQYPGPNEQAIRRAVQSLTSAQIFEAYKRRMNMEVPPSAPGPPGAPPHRPQAANLVNGVVDYLRVLEQRVNTLETRGQMRPPGPPGPPPAAATGAGHTDDPELAVKFYDSRHYLYDDGIYHDCHNTGNLGETSFLTSAGTQHFLRVLYAPIREDSEPQDLAERNPNAEPPNPDDVEIITFGITSLPLTDFFEEELDFDLDTDYLIRLGKPFRPLIRNIGQIRGHLQKLEDKYGQVSGDSEATPDLAVAASENPPANEPDKGNENQTENQPGKEKVKEAATSELEVPEAETSHNSPATPSHTTPPAADDPEPEDKTASYGRPSAIPHFRALLDFVDKYLGRQIDLYNRLREGKETRIAFENLWMLFESKDTIYCPLREVTGDMSRDGLSPPMPGPGPGPGMPPPNSYQPLRRYTSQAYRVVATAGGMPLTHAISPSSSSKDVQEVSLSNSFLDNEGKANVTDVIADILEHAQIGTISRRVRSSYSELHVYCFYVDFNGNQYGTMRDIFVFKPYEREMDIRSLTAYPVCYADSDMLQKRGKAFMDATRVSHMQYEGLTTGPNREDISSPVVLDIKLAFENDSSPGKGSILVPRLSSSISGPWLALRYDEAYDIFGRATASHCYRKWCYNRRCTYNLYMDTQRRLRDKIEADAKLMLEEYESEIQLGSEGIERFQDLMEKRDLIRLLPGTVPGFALRNRKWVVLDLGLLSPVEQNSEWDNLVLPAGHREMVQAMVETHTKDLGSNRDGGNKIGMDLVRGKGKGCIILLHGVPGVGKTSTAECVAAHTKKPLYPITCGDIGYEPEDVEKNMENHFKLAHRWGCVLLLDEADVFLAKRDQRDVQRNGLVSVFLRILEYYSGILFLTTNRVGAIDDAFRSRLHLTLFYPKLTKKQTTKIFLRNFERISEINADRTRHGLPPFVYEDSEKKVMDWIKGNWKTLGWNGRQIRNTFQTALALAEFHSKRRHGEEASPVLKKRHFEIVADASTQFNEYLKDTHGFDEDRVAKRDLVRALNFAPTSKRVYRGYERDISDSSTEDDDDSESDEKDESESEDDSSDDSSDSDRPKKKKSSKGKKSKSKKSANKEDKKSKKSSDGKSKSEKKGKEKEKEKKRDKKDKAKEKEESDESDD</sequence>
<name>A0AA40A1T2_9PEZI</name>
<dbReference type="AlphaFoldDB" id="A0AA40A1T2"/>
<feature type="domain" description="AAA+ ATPase" evidence="2">
    <location>
        <begin position="877"/>
        <end position="1004"/>
    </location>
</feature>
<feature type="compositionally biased region" description="Pro residues" evidence="1">
    <location>
        <begin position="113"/>
        <end position="122"/>
    </location>
</feature>
<dbReference type="Pfam" id="PF22942">
    <property type="entry name" value="DUF7025"/>
    <property type="match status" value="1"/>
</dbReference>
<feature type="compositionally biased region" description="Polar residues" evidence="1">
    <location>
        <begin position="8"/>
        <end position="28"/>
    </location>
</feature>
<dbReference type="InterPro" id="IPR027417">
    <property type="entry name" value="P-loop_NTPase"/>
</dbReference>
<feature type="region of interest" description="Disordered" evidence="1">
    <location>
        <begin position="274"/>
        <end position="293"/>
    </location>
</feature>
<feature type="region of interest" description="Disordered" evidence="1">
    <location>
        <begin position="1"/>
        <end position="125"/>
    </location>
</feature>
<evidence type="ECO:0000313" key="3">
    <source>
        <dbReference type="EMBL" id="KAK0707756.1"/>
    </source>
</evidence>
<feature type="region of interest" description="Disordered" evidence="1">
    <location>
        <begin position="1140"/>
        <end position="1243"/>
    </location>
</feature>
<feature type="compositionally biased region" description="Acidic residues" evidence="1">
    <location>
        <begin position="1148"/>
        <end position="1174"/>
    </location>
</feature>
<feature type="compositionally biased region" description="Low complexity" evidence="1">
    <location>
        <begin position="409"/>
        <end position="423"/>
    </location>
</feature>
<keyword evidence="4" id="KW-1185">Reference proteome</keyword>
<dbReference type="SUPFAM" id="SSF52540">
    <property type="entry name" value="P-loop containing nucleoside triphosphate hydrolases"/>
    <property type="match status" value="1"/>
</dbReference>
<dbReference type="InterPro" id="IPR054289">
    <property type="entry name" value="DUF7025"/>
</dbReference>
<dbReference type="PANTHER" id="PTHR46411">
    <property type="entry name" value="FAMILY ATPASE, PUTATIVE-RELATED"/>
    <property type="match status" value="1"/>
</dbReference>
<feature type="compositionally biased region" description="Pro residues" evidence="1">
    <location>
        <begin position="507"/>
        <end position="518"/>
    </location>
</feature>
<dbReference type="PANTHER" id="PTHR46411:SF2">
    <property type="entry name" value="AAA+ ATPASE DOMAIN-CONTAINING PROTEIN"/>
    <property type="match status" value="1"/>
</dbReference>
<dbReference type="CDD" id="cd19481">
    <property type="entry name" value="RecA-like_protease"/>
    <property type="match status" value="1"/>
</dbReference>